<proteinExistence type="predicted"/>
<comment type="caution">
    <text evidence="1">The sequence shown here is derived from an EMBL/GenBank/DDBJ whole genome shotgun (WGS) entry which is preliminary data.</text>
</comment>
<sequence length="199" mass="22504">MSISNRFVRRFKFLQSQSKTQTPMKEVMHDVPMPSVEATVLAMSISNKFARRLEFLQYQYEVQAAMEEVVHDIPNFDDKGHYIIDDQAKLNDEFKQVIGIRYHDQELKMEECVSDPIDVGVGVNVGVTTNSELKLVLNECVIESVHFLAIVGEMPTKGVDEFVLFSFKDGGIARVTKASRDIGVKMHEVIIPRNIVGLA</sequence>
<reference evidence="1 2" key="1">
    <citation type="submission" date="2023-03" db="EMBL/GenBank/DDBJ databases">
        <title>WGS of Gossypium arboreum.</title>
        <authorList>
            <person name="Yu D."/>
        </authorList>
    </citation>
    <scope>NUCLEOTIDE SEQUENCE [LARGE SCALE GENOMIC DNA]</scope>
    <source>
        <tissue evidence="1">Leaf</tissue>
    </source>
</reference>
<protein>
    <submittedName>
        <fullName evidence="1">Uncharacterized protein</fullName>
    </submittedName>
</protein>
<dbReference type="Proteomes" id="UP001358586">
    <property type="component" value="Chromosome 4"/>
</dbReference>
<accession>A0ABR0Q6D1</accession>
<gene>
    <name evidence="1" type="ORF">PVK06_010410</name>
</gene>
<organism evidence="1 2">
    <name type="scientific">Gossypium arboreum</name>
    <name type="common">Tree cotton</name>
    <name type="synonym">Gossypium nanking</name>
    <dbReference type="NCBI Taxonomy" id="29729"/>
    <lineage>
        <taxon>Eukaryota</taxon>
        <taxon>Viridiplantae</taxon>
        <taxon>Streptophyta</taxon>
        <taxon>Embryophyta</taxon>
        <taxon>Tracheophyta</taxon>
        <taxon>Spermatophyta</taxon>
        <taxon>Magnoliopsida</taxon>
        <taxon>eudicotyledons</taxon>
        <taxon>Gunneridae</taxon>
        <taxon>Pentapetalae</taxon>
        <taxon>rosids</taxon>
        <taxon>malvids</taxon>
        <taxon>Malvales</taxon>
        <taxon>Malvaceae</taxon>
        <taxon>Malvoideae</taxon>
        <taxon>Gossypium</taxon>
    </lineage>
</organism>
<name>A0ABR0Q6D1_GOSAR</name>
<evidence type="ECO:0000313" key="1">
    <source>
        <dbReference type="EMBL" id="KAK5834734.1"/>
    </source>
</evidence>
<keyword evidence="2" id="KW-1185">Reference proteome</keyword>
<dbReference type="EMBL" id="JARKNE010000004">
    <property type="protein sequence ID" value="KAK5834734.1"/>
    <property type="molecule type" value="Genomic_DNA"/>
</dbReference>
<evidence type="ECO:0000313" key="2">
    <source>
        <dbReference type="Proteomes" id="UP001358586"/>
    </source>
</evidence>